<accession>A0A2T4CFW2</accession>
<organism evidence="1 2">
    <name type="scientific">Trichoderma longibrachiatum ATCC 18648</name>
    <dbReference type="NCBI Taxonomy" id="983965"/>
    <lineage>
        <taxon>Eukaryota</taxon>
        <taxon>Fungi</taxon>
        <taxon>Dikarya</taxon>
        <taxon>Ascomycota</taxon>
        <taxon>Pezizomycotina</taxon>
        <taxon>Sordariomycetes</taxon>
        <taxon>Hypocreomycetidae</taxon>
        <taxon>Hypocreales</taxon>
        <taxon>Hypocreaceae</taxon>
        <taxon>Trichoderma</taxon>
    </lineage>
</organism>
<name>A0A2T4CFW2_TRILO</name>
<protein>
    <submittedName>
        <fullName evidence="1">Uncharacterized protein</fullName>
    </submittedName>
</protein>
<sequence>MRCWLPTRFSCCAPPALQWLRPLTGCPSGWDCSCPYMYSEVHLLCCKWAAIDYAYRTRKNATLYRRFTESTQFPSAHEELHWQLRG</sequence>
<reference evidence="1 2" key="1">
    <citation type="submission" date="2016-07" db="EMBL/GenBank/DDBJ databases">
        <title>Multiple horizontal gene transfer events from other fungi enriched the ability of initially mycotrophic Trichoderma (Ascomycota) to feed on dead plant biomass.</title>
        <authorList>
            <consortium name="DOE Joint Genome Institute"/>
            <person name="Aerts A."/>
            <person name="Atanasova L."/>
            <person name="Chenthamara K."/>
            <person name="Zhang J."/>
            <person name="Grujic M."/>
            <person name="Henrissat B."/>
            <person name="Kuo A."/>
            <person name="Salamov A."/>
            <person name="Lipzen A."/>
            <person name="Labutti K."/>
            <person name="Barry K."/>
            <person name="Miao Y."/>
            <person name="Rahimi M.J."/>
            <person name="Shen Q."/>
            <person name="Grigoriev I.V."/>
            <person name="Kubicek C.P."/>
            <person name="Druzhinina I.S."/>
        </authorList>
    </citation>
    <scope>NUCLEOTIDE SEQUENCE [LARGE SCALE GENOMIC DNA]</scope>
    <source>
        <strain evidence="1 2">ATCC 18648</strain>
    </source>
</reference>
<keyword evidence="2" id="KW-1185">Reference proteome</keyword>
<dbReference type="AlphaFoldDB" id="A0A2T4CFW2"/>
<dbReference type="EMBL" id="KZ679127">
    <property type="protein sequence ID" value="PTB80455.1"/>
    <property type="molecule type" value="Genomic_DNA"/>
</dbReference>
<proteinExistence type="predicted"/>
<evidence type="ECO:0000313" key="1">
    <source>
        <dbReference type="EMBL" id="PTB80455.1"/>
    </source>
</evidence>
<gene>
    <name evidence="1" type="ORF">M440DRAFT_1126703</name>
</gene>
<evidence type="ECO:0000313" key="2">
    <source>
        <dbReference type="Proteomes" id="UP000240760"/>
    </source>
</evidence>
<dbReference type="Proteomes" id="UP000240760">
    <property type="component" value="Unassembled WGS sequence"/>
</dbReference>